<gene>
    <name evidence="1" type="ORF">BDY19DRAFT_884548</name>
</gene>
<reference evidence="1" key="1">
    <citation type="journal article" date="2021" name="Environ. Microbiol.">
        <title>Gene family expansions and transcriptome signatures uncover fungal adaptations to wood decay.</title>
        <authorList>
            <person name="Hage H."/>
            <person name="Miyauchi S."/>
            <person name="Viragh M."/>
            <person name="Drula E."/>
            <person name="Min B."/>
            <person name="Chaduli D."/>
            <person name="Navarro D."/>
            <person name="Favel A."/>
            <person name="Norest M."/>
            <person name="Lesage-Meessen L."/>
            <person name="Balint B."/>
            <person name="Merenyi Z."/>
            <person name="de Eugenio L."/>
            <person name="Morin E."/>
            <person name="Martinez A.T."/>
            <person name="Baldrian P."/>
            <person name="Stursova M."/>
            <person name="Martinez M.J."/>
            <person name="Novotny C."/>
            <person name="Magnuson J.K."/>
            <person name="Spatafora J.W."/>
            <person name="Maurice S."/>
            <person name="Pangilinan J."/>
            <person name="Andreopoulos W."/>
            <person name="LaButti K."/>
            <person name="Hundley H."/>
            <person name="Na H."/>
            <person name="Kuo A."/>
            <person name="Barry K."/>
            <person name="Lipzen A."/>
            <person name="Henrissat B."/>
            <person name="Riley R."/>
            <person name="Ahrendt S."/>
            <person name="Nagy L.G."/>
            <person name="Grigoriev I.V."/>
            <person name="Martin F."/>
            <person name="Rosso M.N."/>
        </authorList>
    </citation>
    <scope>NUCLEOTIDE SEQUENCE</scope>
    <source>
        <strain evidence="1">CBS 384.51</strain>
    </source>
</reference>
<organism evidence="1 2">
    <name type="scientific">Irpex rosettiformis</name>
    <dbReference type="NCBI Taxonomy" id="378272"/>
    <lineage>
        <taxon>Eukaryota</taxon>
        <taxon>Fungi</taxon>
        <taxon>Dikarya</taxon>
        <taxon>Basidiomycota</taxon>
        <taxon>Agaricomycotina</taxon>
        <taxon>Agaricomycetes</taxon>
        <taxon>Polyporales</taxon>
        <taxon>Irpicaceae</taxon>
        <taxon>Irpex</taxon>
    </lineage>
</organism>
<keyword evidence="2" id="KW-1185">Reference proteome</keyword>
<proteinExistence type="predicted"/>
<sequence length="174" mass="19575">MPGNLPPTAADGVLAVTGSSVIDAPVDTVWRVLMDFPAYSEWYSNNLIPDQVAHEGSFLHLTVHLPPSMSPPSRLSLLSPSTTQLTVSLLDEENHRVAWTNRMPPWLMRTERWQWLTVVEEEDGSTKTKYESIEVFNGPAAYIVKFFVAPYLRMAFKAMGEDLKRRAEAQTRVG</sequence>
<dbReference type="Proteomes" id="UP001055072">
    <property type="component" value="Unassembled WGS sequence"/>
</dbReference>
<dbReference type="EMBL" id="MU274904">
    <property type="protein sequence ID" value="KAI0092328.1"/>
    <property type="molecule type" value="Genomic_DNA"/>
</dbReference>
<protein>
    <submittedName>
        <fullName evidence="1">Uncharacterized protein</fullName>
    </submittedName>
</protein>
<name>A0ACB8UDC1_9APHY</name>
<comment type="caution">
    <text evidence="1">The sequence shown here is derived from an EMBL/GenBank/DDBJ whole genome shotgun (WGS) entry which is preliminary data.</text>
</comment>
<evidence type="ECO:0000313" key="1">
    <source>
        <dbReference type="EMBL" id="KAI0092328.1"/>
    </source>
</evidence>
<evidence type="ECO:0000313" key="2">
    <source>
        <dbReference type="Proteomes" id="UP001055072"/>
    </source>
</evidence>
<accession>A0ACB8UDC1</accession>